<evidence type="ECO:0000256" key="1">
    <source>
        <dbReference type="ARBA" id="ARBA00004196"/>
    </source>
</evidence>
<dbReference type="EMBL" id="JBHSIU010000041">
    <property type="protein sequence ID" value="MFC5002435.1"/>
    <property type="molecule type" value="Genomic_DNA"/>
</dbReference>
<keyword evidence="2" id="KW-0175">Coiled coil</keyword>
<sequence>MSTGRVLGSVVAVAAAGTAVGAVWFAVAAQPQAADDGTAAVATGTAEVTRGTVSERVQVSGALGFAGSYPVNRLGEPGVLTAVAAAGATVGRGGDLYAVNGRPVRLLYGATPAYRDFTGGMTDGADVRQLEENLVALGADPGHQITVDQHFSAATTTAIRRVQTGWGLPVSERTGTLALGQVVFQPGALRVSQVQGTVGTTIGPDQPVLTATSATPAVTAQVTLERRPLIHVGDLVTVTVAGMPPFPGTITQIGRATSAPTNGPAGPPMVPVTISVTLPAAAGDLDEAPVDIAVTRQTHDDVLLVPVAALLARPGGGYQVRLDSGRYVPVEPGLFDSLSGTVEVTGELSAGQRVQVPVA</sequence>
<protein>
    <submittedName>
        <fullName evidence="5">Peptidoglycan-binding protein</fullName>
    </submittedName>
</protein>
<dbReference type="Pfam" id="PF01471">
    <property type="entry name" value="PG_binding_1"/>
    <property type="match status" value="1"/>
</dbReference>
<evidence type="ECO:0000313" key="6">
    <source>
        <dbReference type="Proteomes" id="UP001595912"/>
    </source>
</evidence>
<dbReference type="PANTHER" id="PTHR32347">
    <property type="entry name" value="EFFLUX SYSTEM COMPONENT YKNX-RELATED"/>
    <property type="match status" value="1"/>
</dbReference>
<dbReference type="InterPro" id="IPR050465">
    <property type="entry name" value="UPF0194_transport"/>
</dbReference>
<proteinExistence type="predicted"/>
<dbReference type="Gene3D" id="1.10.101.10">
    <property type="entry name" value="PGBD-like superfamily/PGBD"/>
    <property type="match status" value="1"/>
</dbReference>
<evidence type="ECO:0000259" key="4">
    <source>
        <dbReference type="Pfam" id="PF01471"/>
    </source>
</evidence>
<name>A0ABV9W3L2_9ACTN</name>
<dbReference type="Proteomes" id="UP001595912">
    <property type="component" value="Unassembled WGS sequence"/>
</dbReference>
<dbReference type="InterPro" id="IPR002477">
    <property type="entry name" value="Peptidoglycan-bd-like"/>
</dbReference>
<dbReference type="InterPro" id="IPR036365">
    <property type="entry name" value="PGBD-like_sf"/>
</dbReference>
<feature type="signal peptide" evidence="3">
    <location>
        <begin position="1"/>
        <end position="33"/>
    </location>
</feature>
<keyword evidence="6" id="KW-1185">Reference proteome</keyword>
<dbReference type="PANTHER" id="PTHR32347:SF27">
    <property type="entry name" value="RND EFFLUX PUMP MEMBRANE FUSION PROTEIN BARREL-SANDWICH DOMAIN-CONTAINING PROTEIN"/>
    <property type="match status" value="1"/>
</dbReference>
<reference evidence="6" key="1">
    <citation type="journal article" date="2019" name="Int. J. Syst. Evol. Microbiol.">
        <title>The Global Catalogue of Microorganisms (GCM) 10K type strain sequencing project: providing services to taxonomists for standard genome sequencing and annotation.</title>
        <authorList>
            <consortium name="The Broad Institute Genomics Platform"/>
            <consortium name="The Broad Institute Genome Sequencing Center for Infectious Disease"/>
            <person name="Wu L."/>
            <person name="Ma J."/>
        </authorList>
    </citation>
    <scope>NUCLEOTIDE SEQUENCE [LARGE SCALE GENOMIC DNA]</scope>
    <source>
        <strain evidence="6">CGMCC 4.7152</strain>
    </source>
</reference>
<evidence type="ECO:0000256" key="3">
    <source>
        <dbReference type="SAM" id="SignalP"/>
    </source>
</evidence>
<keyword evidence="3" id="KW-0732">Signal</keyword>
<comment type="caution">
    <text evidence="5">The sequence shown here is derived from an EMBL/GenBank/DDBJ whole genome shotgun (WGS) entry which is preliminary data.</text>
</comment>
<feature type="domain" description="Peptidoglycan binding-like" evidence="4">
    <location>
        <begin position="124"/>
        <end position="170"/>
    </location>
</feature>
<dbReference type="SUPFAM" id="SSF47090">
    <property type="entry name" value="PGBD-like"/>
    <property type="match status" value="1"/>
</dbReference>
<comment type="subcellular location">
    <subcellularLocation>
        <location evidence="1">Cell envelope</location>
    </subcellularLocation>
</comment>
<evidence type="ECO:0000313" key="5">
    <source>
        <dbReference type="EMBL" id="MFC5002435.1"/>
    </source>
</evidence>
<gene>
    <name evidence="5" type="ORF">ACFPIJ_31950</name>
</gene>
<accession>A0ABV9W3L2</accession>
<dbReference type="InterPro" id="IPR036366">
    <property type="entry name" value="PGBDSf"/>
</dbReference>
<dbReference type="RefSeq" id="WP_380120482.1">
    <property type="nucleotide sequence ID" value="NZ_JBHSIU010000041.1"/>
</dbReference>
<feature type="chain" id="PRO_5045967239" evidence="3">
    <location>
        <begin position="34"/>
        <end position="359"/>
    </location>
</feature>
<evidence type="ECO:0000256" key="2">
    <source>
        <dbReference type="ARBA" id="ARBA00023054"/>
    </source>
</evidence>
<organism evidence="5 6">
    <name type="scientific">Dactylosporangium cerinum</name>
    <dbReference type="NCBI Taxonomy" id="1434730"/>
    <lineage>
        <taxon>Bacteria</taxon>
        <taxon>Bacillati</taxon>
        <taxon>Actinomycetota</taxon>
        <taxon>Actinomycetes</taxon>
        <taxon>Micromonosporales</taxon>
        <taxon>Micromonosporaceae</taxon>
        <taxon>Dactylosporangium</taxon>
    </lineage>
</organism>